<keyword evidence="20" id="KW-1185">Reference proteome</keyword>
<evidence type="ECO:0000259" key="17">
    <source>
        <dbReference type="PROSITE" id="PS51918"/>
    </source>
</evidence>
<gene>
    <name evidence="18" type="primary">hemN</name>
    <name evidence="18" type="ORF">Strain138_000844</name>
    <name evidence="19" type="ORF">Strain318_000844</name>
</gene>
<proteinExistence type="inferred from homology"/>
<dbReference type="SMART" id="SM00729">
    <property type="entry name" value="Elp3"/>
    <property type="match status" value="1"/>
</dbReference>
<keyword evidence="12 14" id="KW-0627">Porphyrin biosynthesis</keyword>
<dbReference type="InterPro" id="IPR058240">
    <property type="entry name" value="rSAM_sf"/>
</dbReference>
<dbReference type="InterPro" id="IPR006638">
    <property type="entry name" value="Elp3/MiaA/NifB-like_rSAM"/>
</dbReference>
<feature type="binding site" evidence="15">
    <location>
        <position position="182"/>
    </location>
    <ligand>
        <name>S-adenosyl-L-methionine</name>
        <dbReference type="ChEBI" id="CHEBI:59789"/>
        <label>2</label>
    </ligand>
</feature>
<dbReference type="GO" id="GO:0004109">
    <property type="term" value="F:coproporphyrinogen oxidase activity"/>
    <property type="evidence" value="ECO:0007669"/>
    <property type="project" value="InterPro"/>
</dbReference>
<evidence type="ECO:0000256" key="14">
    <source>
        <dbReference type="PIRNR" id="PIRNR000167"/>
    </source>
</evidence>
<accession>A0AA49JT90</accession>
<feature type="binding site" evidence="15">
    <location>
        <position position="53"/>
    </location>
    <ligand>
        <name>S-adenosyl-L-methionine</name>
        <dbReference type="ChEBI" id="CHEBI:59789"/>
        <label>1</label>
    </ligand>
</feature>
<dbReference type="KEGG" id="pspc:Strain318_000844"/>
<dbReference type="NCBIfam" id="TIGR00538">
    <property type="entry name" value="hemN"/>
    <property type="match status" value="1"/>
</dbReference>
<feature type="binding site" evidence="16">
    <location>
        <position position="66"/>
    </location>
    <ligand>
        <name>[4Fe-4S] cluster</name>
        <dbReference type="ChEBI" id="CHEBI:49883"/>
        <note>4Fe-4S-S-AdoMet</note>
    </ligand>
</feature>
<evidence type="ECO:0000256" key="3">
    <source>
        <dbReference type="ARBA" id="ARBA00005493"/>
    </source>
</evidence>
<evidence type="ECO:0000256" key="13">
    <source>
        <dbReference type="ARBA" id="ARBA00048321"/>
    </source>
</evidence>
<comment type="similarity">
    <text evidence="3 14">Belongs to the anaerobic coproporphyrinogen-III oxidase family.</text>
</comment>
<dbReference type="PROSITE" id="PS51918">
    <property type="entry name" value="RADICAL_SAM"/>
    <property type="match status" value="1"/>
</dbReference>
<protein>
    <recommendedName>
        <fullName evidence="14">Coproporphyrinogen-III oxidase</fullName>
        <ecNumber evidence="14">1.3.98.3</ecNumber>
    </recommendedName>
</protein>
<evidence type="ECO:0000256" key="15">
    <source>
        <dbReference type="PIRSR" id="PIRSR000167-1"/>
    </source>
</evidence>
<evidence type="ECO:0000256" key="4">
    <source>
        <dbReference type="ARBA" id="ARBA00011245"/>
    </source>
</evidence>
<evidence type="ECO:0000256" key="7">
    <source>
        <dbReference type="ARBA" id="ARBA00022691"/>
    </source>
</evidence>
<dbReference type="Gene3D" id="1.10.10.920">
    <property type="match status" value="1"/>
</dbReference>
<dbReference type="GO" id="GO:0046872">
    <property type="term" value="F:metal ion binding"/>
    <property type="evidence" value="ECO:0007669"/>
    <property type="project" value="UniProtKB-KW"/>
</dbReference>
<feature type="binding site" evidence="15">
    <location>
        <position position="207"/>
    </location>
    <ligand>
        <name>S-adenosyl-L-methionine</name>
        <dbReference type="ChEBI" id="CHEBI:59789"/>
        <label>2</label>
    </ligand>
</feature>
<evidence type="ECO:0000256" key="1">
    <source>
        <dbReference type="ARBA" id="ARBA00004496"/>
    </source>
</evidence>
<feature type="binding site" evidence="15">
    <location>
        <position position="241"/>
    </location>
    <ligand>
        <name>S-adenosyl-L-methionine</name>
        <dbReference type="ChEBI" id="CHEBI:59789"/>
        <label>2</label>
    </ligand>
</feature>
<dbReference type="PANTHER" id="PTHR13932">
    <property type="entry name" value="COPROPORPHYRINIGEN III OXIDASE"/>
    <property type="match status" value="1"/>
</dbReference>
<dbReference type="SUPFAM" id="SSF102114">
    <property type="entry name" value="Radical SAM enzymes"/>
    <property type="match status" value="1"/>
</dbReference>
<keyword evidence="6 14" id="KW-0963">Cytoplasm</keyword>
<comment type="catalytic activity">
    <reaction evidence="13 14">
        <text>coproporphyrinogen III + 2 S-adenosyl-L-methionine = protoporphyrinogen IX + 2 5'-deoxyadenosine + 2 L-methionine + 2 CO2</text>
        <dbReference type="Rhea" id="RHEA:15425"/>
        <dbReference type="ChEBI" id="CHEBI:16526"/>
        <dbReference type="ChEBI" id="CHEBI:17319"/>
        <dbReference type="ChEBI" id="CHEBI:57307"/>
        <dbReference type="ChEBI" id="CHEBI:57309"/>
        <dbReference type="ChEBI" id="CHEBI:57844"/>
        <dbReference type="ChEBI" id="CHEBI:59789"/>
        <dbReference type="EC" id="1.3.98.3"/>
    </reaction>
</comment>
<evidence type="ECO:0000313" key="19">
    <source>
        <dbReference type="EMBL" id="WKW14499.1"/>
    </source>
</evidence>
<dbReference type="EC" id="1.3.98.3" evidence="14"/>
<dbReference type="Proteomes" id="UP001229955">
    <property type="component" value="Chromosome"/>
</dbReference>
<evidence type="ECO:0000256" key="6">
    <source>
        <dbReference type="ARBA" id="ARBA00022490"/>
    </source>
</evidence>
<comment type="subunit">
    <text evidence="4">Monomer.</text>
</comment>
<dbReference type="InterPro" id="IPR034505">
    <property type="entry name" value="Coproporphyrinogen-III_oxidase"/>
</dbReference>
<evidence type="ECO:0000256" key="9">
    <source>
        <dbReference type="ARBA" id="ARBA00023002"/>
    </source>
</evidence>
<dbReference type="PIRSF" id="PIRSF000167">
    <property type="entry name" value="HemN"/>
    <property type="match status" value="1"/>
</dbReference>
<comment type="cofactor">
    <cofactor evidence="14 16">
        <name>[4Fe-4S] cluster</name>
        <dbReference type="ChEBI" id="CHEBI:49883"/>
    </cofactor>
    <text evidence="14 16">Binds 1 [4Fe-4S] cluster. The cluster is coordinated with 3 cysteines and an exchangeable S-adenosyl-L-methionine.</text>
</comment>
<dbReference type="PANTHER" id="PTHR13932:SF6">
    <property type="entry name" value="OXYGEN-INDEPENDENT COPROPORPHYRINOGEN III OXIDASE"/>
    <property type="match status" value="1"/>
</dbReference>
<evidence type="ECO:0000256" key="8">
    <source>
        <dbReference type="ARBA" id="ARBA00022723"/>
    </source>
</evidence>
<dbReference type="EMBL" id="CP130612">
    <property type="protein sequence ID" value="WKW11589.1"/>
    <property type="molecule type" value="Genomic_DNA"/>
</dbReference>
<evidence type="ECO:0000256" key="11">
    <source>
        <dbReference type="ARBA" id="ARBA00023014"/>
    </source>
</evidence>
<dbReference type="SFLD" id="SFLDG01065">
    <property type="entry name" value="anaerobic_coproporphyrinogen-I"/>
    <property type="match status" value="1"/>
</dbReference>
<dbReference type="SFLD" id="SFLDS00029">
    <property type="entry name" value="Radical_SAM"/>
    <property type="match status" value="1"/>
</dbReference>
<dbReference type="GO" id="GO:0051989">
    <property type="term" value="F:coproporphyrinogen dehydrogenase activity"/>
    <property type="evidence" value="ECO:0007669"/>
    <property type="project" value="UniProtKB-EC"/>
</dbReference>
<feature type="binding site" evidence="15">
    <location>
        <position position="327"/>
    </location>
    <ligand>
        <name>S-adenosyl-L-methionine</name>
        <dbReference type="ChEBI" id="CHEBI:59789"/>
        <label>1</label>
    </ligand>
</feature>
<keyword evidence="5 14" id="KW-0004">4Fe-4S</keyword>
<feature type="binding site" evidence="15">
    <location>
        <begin position="111"/>
        <end position="112"/>
    </location>
    <ligand>
        <name>S-adenosyl-L-methionine</name>
        <dbReference type="ChEBI" id="CHEBI:59789"/>
        <label>2</label>
    </ligand>
</feature>
<feature type="binding site" evidence="15">
    <location>
        <position position="143"/>
    </location>
    <ligand>
        <name>S-adenosyl-L-methionine</name>
        <dbReference type="ChEBI" id="CHEBI:59789"/>
        <label>1</label>
    </ligand>
</feature>
<evidence type="ECO:0000256" key="16">
    <source>
        <dbReference type="PIRSR" id="PIRSR000167-2"/>
    </source>
</evidence>
<evidence type="ECO:0000256" key="2">
    <source>
        <dbReference type="ARBA" id="ARBA00004785"/>
    </source>
</evidence>
<dbReference type="GO" id="GO:0006782">
    <property type="term" value="P:protoporphyrinogen IX biosynthetic process"/>
    <property type="evidence" value="ECO:0007669"/>
    <property type="project" value="TreeGrafter"/>
</dbReference>
<keyword evidence="7 14" id="KW-0949">S-adenosyl-L-methionine</keyword>
<evidence type="ECO:0000313" key="20">
    <source>
        <dbReference type="Proteomes" id="UP001229955"/>
    </source>
</evidence>
<evidence type="ECO:0000256" key="12">
    <source>
        <dbReference type="ARBA" id="ARBA00023244"/>
    </source>
</evidence>
<keyword evidence="9 14" id="KW-0560">Oxidoreductase</keyword>
<name>A0AA49JT90_9BACT</name>
<evidence type="ECO:0000256" key="5">
    <source>
        <dbReference type="ARBA" id="ARBA00022485"/>
    </source>
</evidence>
<evidence type="ECO:0000256" key="10">
    <source>
        <dbReference type="ARBA" id="ARBA00023004"/>
    </source>
</evidence>
<dbReference type="RefSeq" id="WP_367887287.1">
    <property type="nucleotide sequence ID" value="NZ_CP130612.1"/>
</dbReference>
<feature type="domain" description="Radical SAM core" evidence="17">
    <location>
        <begin position="44"/>
        <end position="278"/>
    </location>
</feature>
<dbReference type="Gene3D" id="3.30.750.200">
    <property type="match status" value="1"/>
</dbReference>
<dbReference type="AlphaFoldDB" id="A0AA49JT90"/>
<sequence>MVTIAEPLIHQYDVPGPRYTSYPPVPSWSSDFPAERWTDALRAVPSQDPFALYAHFPFCATRCLYCGCNAIPTQRRDKVDAYLDDVAHELALLTDALGWGRPVHQMHWGGGTPNLLTGAQTERALRLLTDAFRFEPGAELSVECDPRVVTDGQLQHLRSLGFSRVSFGVQDLDDHVQRAIGRIQPVALVRDVVQQARRAGFAQINLDLIYGLPHQTRASVDATIDEVLALHPDRIASFGYAHLPNQRAHQRAIPLEALPGTVDRVELFRHIVDRFTDAGYAWIGFDHFARQDDPLAVAQREGRLHRNFMGYTTETGPHLLGIGMSSISEVNGVFAQNAATLGEWRERVQAGALPLVRGHVLTDDDRLRGGLIKQLLCNLELPRASVPESLAPALDALEATARDGLVTVQSERVAVTELGRYFLRNLCLPFDAYLPPRTTDRVFSRTL</sequence>
<dbReference type="InterPro" id="IPR004558">
    <property type="entry name" value="Coprogen_oxidase_HemN"/>
</dbReference>
<dbReference type="EMBL" id="CP130613">
    <property type="protein sequence ID" value="WKW14499.1"/>
    <property type="molecule type" value="Genomic_DNA"/>
</dbReference>
<feature type="binding site" evidence="15">
    <location>
        <position position="170"/>
    </location>
    <ligand>
        <name>S-adenosyl-L-methionine</name>
        <dbReference type="ChEBI" id="CHEBI:59789"/>
        <label>2</label>
    </ligand>
</feature>
<comment type="pathway">
    <text evidence="2 14">Porphyrin-containing compound metabolism; protoporphyrin-IX biosynthesis; protoporphyrinogen-IX from coproporphyrinogen-III (AdoMet route): step 1/1.</text>
</comment>
<evidence type="ECO:0000313" key="18">
    <source>
        <dbReference type="EMBL" id="WKW11589.1"/>
    </source>
</evidence>
<organism evidence="18">
    <name type="scientific">Pseudogemmatithrix spongiicola</name>
    <dbReference type="NCBI Taxonomy" id="3062599"/>
    <lineage>
        <taxon>Bacteria</taxon>
        <taxon>Pseudomonadati</taxon>
        <taxon>Gemmatimonadota</taxon>
        <taxon>Gemmatimonadia</taxon>
        <taxon>Gemmatimonadales</taxon>
        <taxon>Gemmatimonadaceae</taxon>
        <taxon>Pseudogemmatithrix</taxon>
    </lineage>
</organism>
<accession>A0AA49JYP8</accession>
<feature type="binding site" evidence="15">
    <location>
        <begin position="65"/>
        <end position="67"/>
    </location>
    <ligand>
        <name>S-adenosyl-L-methionine</name>
        <dbReference type="ChEBI" id="CHEBI:59789"/>
        <label>2</label>
    </ligand>
</feature>
<keyword evidence="11 14" id="KW-0411">Iron-sulfur</keyword>
<feature type="binding site" evidence="16">
    <location>
        <position position="63"/>
    </location>
    <ligand>
        <name>[4Fe-4S] cluster</name>
        <dbReference type="ChEBI" id="CHEBI:49883"/>
        <note>4Fe-4S-S-AdoMet</note>
    </ligand>
</feature>
<keyword evidence="8 14" id="KW-0479">Metal-binding</keyword>
<dbReference type="InterPro" id="IPR007197">
    <property type="entry name" value="rSAM"/>
</dbReference>
<feature type="binding site" evidence="15">
    <location>
        <position position="110"/>
    </location>
    <ligand>
        <name>S-adenosyl-L-methionine</name>
        <dbReference type="ChEBI" id="CHEBI:59789"/>
        <label>1</label>
    </ligand>
</feature>
<feature type="binding site" evidence="16">
    <location>
        <position position="59"/>
    </location>
    <ligand>
        <name>[4Fe-4S] cluster</name>
        <dbReference type="ChEBI" id="CHEBI:49883"/>
        <note>4Fe-4S-S-AdoMet</note>
    </ligand>
</feature>
<dbReference type="GO" id="GO:0051539">
    <property type="term" value="F:4 iron, 4 sulfur cluster binding"/>
    <property type="evidence" value="ECO:0007669"/>
    <property type="project" value="UniProtKB-KW"/>
</dbReference>
<reference evidence="18" key="1">
    <citation type="submission" date="2023-07" db="EMBL/GenBank/DDBJ databases">
        <authorList>
            <person name="Haufschild T."/>
            <person name="Kallscheuer N."/>
            <person name="Hammer J."/>
            <person name="Kohn T."/>
            <person name="Kabuu M."/>
            <person name="Jogler M."/>
            <person name="Wohfarth N."/>
            <person name="Heuer A."/>
            <person name="Rohde M."/>
            <person name="van Teeseling M.C.F."/>
            <person name="Jogler C."/>
        </authorList>
    </citation>
    <scope>NUCLEOTIDE SEQUENCE</scope>
    <source>
        <strain evidence="18">Strain 138</strain>
        <strain evidence="19">Strain 318</strain>
    </source>
</reference>
<keyword evidence="10 14" id="KW-0408">Iron</keyword>
<dbReference type="Pfam" id="PF04055">
    <property type="entry name" value="Radical_SAM"/>
    <property type="match status" value="1"/>
</dbReference>
<dbReference type="GO" id="GO:0005737">
    <property type="term" value="C:cytoplasm"/>
    <property type="evidence" value="ECO:0007669"/>
    <property type="project" value="UniProtKB-SubCell"/>
</dbReference>
<dbReference type="CDD" id="cd01335">
    <property type="entry name" value="Radical_SAM"/>
    <property type="match status" value="1"/>
</dbReference>
<dbReference type="SFLD" id="SFLDG01082">
    <property type="entry name" value="B12-binding_domain_containing"/>
    <property type="match status" value="1"/>
</dbReference>
<comment type="subcellular location">
    <subcellularLocation>
        <location evidence="1 14">Cytoplasm</location>
    </subcellularLocation>
</comment>